<protein>
    <recommendedName>
        <fullName evidence="12">Nuclear receptor</fullName>
    </recommendedName>
</protein>
<evidence type="ECO:0000256" key="3">
    <source>
        <dbReference type="ARBA" id="ARBA00022833"/>
    </source>
</evidence>
<dbReference type="InterPro" id="IPR001628">
    <property type="entry name" value="Znf_hrmn_rcpt"/>
</dbReference>
<dbReference type="EMBL" id="BTRK01000004">
    <property type="protein sequence ID" value="GMR45126.1"/>
    <property type="molecule type" value="Genomic_DNA"/>
</dbReference>
<keyword evidence="7" id="KW-0675">Receptor</keyword>
<evidence type="ECO:0000256" key="5">
    <source>
        <dbReference type="ARBA" id="ARBA00023125"/>
    </source>
</evidence>
<dbReference type="SMART" id="SM00430">
    <property type="entry name" value="HOLI"/>
    <property type="match status" value="1"/>
</dbReference>
<dbReference type="GO" id="GO:0043565">
    <property type="term" value="F:sequence-specific DNA binding"/>
    <property type="evidence" value="ECO:0007669"/>
    <property type="project" value="InterPro"/>
</dbReference>
<dbReference type="PANTHER" id="PTHR46011:SF6">
    <property type="entry name" value="HIGH ZINC ACTIVATED NUCLEAR RECEPTOR PROTEIN"/>
    <property type="match status" value="1"/>
</dbReference>
<dbReference type="InterPro" id="IPR035500">
    <property type="entry name" value="NHR-like_dom_sf"/>
</dbReference>
<keyword evidence="4" id="KW-0805">Transcription regulation</keyword>
<organism evidence="10 11">
    <name type="scientific">Pristionchus mayeri</name>
    <dbReference type="NCBI Taxonomy" id="1317129"/>
    <lineage>
        <taxon>Eukaryota</taxon>
        <taxon>Metazoa</taxon>
        <taxon>Ecdysozoa</taxon>
        <taxon>Nematoda</taxon>
        <taxon>Chromadorea</taxon>
        <taxon>Rhabditida</taxon>
        <taxon>Rhabditina</taxon>
        <taxon>Diplogasteromorpha</taxon>
        <taxon>Diplogasteroidea</taxon>
        <taxon>Neodiplogasteridae</taxon>
        <taxon>Pristionchus</taxon>
    </lineage>
</organism>
<evidence type="ECO:0000259" key="9">
    <source>
        <dbReference type="PROSITE" id="PS51843"/>
    </source>
</evidence>
<accession>A0AAN5CIN7</accession>
<feature type="domain" description="Nuclear receptor" evidence="8">
    <location>
        <begin position="1"/>
        <end position="55"/>
    </location>
</feature>
<dbReference type="GO" id="GO:0003700">
    <property type="term" value="F:DNA-binding transcription factor activity"/>
    <property type="evidence" value="ECO:0007669"/>
    <property type="project" value="InterPro"/>
</dbReference>
<keyword evidence="6" id="KW-0804">Transcription</keyword>
<dbReference type="PROSITE" id="PS51030">
    <property type="entry name" value="NUCLEAR_REC_DBD_2"/>
    <property type="match status" value="1"/>
</dbReference>
<dbReference type="SUPFAM" id="SSF48508">
    <property type="entry name" value="Nuclear receptor ligand-binding domain"/>
    <property type="match status" value="1"/>
</dbReference>
<evidence type="ECO:0008006" key="12">
    <source>
        <dbReference type="Google" id="ProtNLM"/>
    </source>
</evidence>
<feature type="non-terminal residue" evidence="10">
    <location>
        <position position="1"/>
    </location>
</feature>
<dbReference type="GO" id="GO:0005634">
    <property type="term" value="C:nucleus"/>
    <property type="evidence" value="ECO:0007669"/>
    <property type="project" value="TreeGrafter"/>
</dbReference>
<evidence type="ECO:0000313" key="10">
    <source>
        <dbReference type="EMBL" id="GMR45126.1"/>
    </source>
</evidence>
<dbReference type="Pfam" id="PF00104">
    <property type="entry name" value="Hormone_recep"/>
    <property type="match status" value="1"/>
</dbReference>
<reference evidence="11" key="1">
    <citation type="submission" date="2022-10" db="EMBL/GenBank/DDBJ databases">
        <title>Genome assembly of Pristionchus species.</title>
        <authorList>
            <person name="Yoshida K."/>
            <person name="Sommer R.J."/>
        </authorList>
    </citation>
    <scope>NUCLEOTIDE SEQUENCE [LARGE SCALE GENOMIC DNA]</scope>
    <source>
        <strain evidence="11">RS5460</strain>
    </source>
</reference>
<evidence type="ECO:0000256" key="6">
    <source>
        <dbReference type="ARBA" id="ARBA00023163"/>
    </source>
</evidence>
<dbReference type="PANTHER" id="PTHR46011">
    <property type="entry name" value="NUCLEAR HORMONE RECEPTOR FAMILY MEMBER NHR-86-RELATED"/>
    <property type="match status" value="1"/>
</dbReference>
<comment type="caution">
    <text evidence="10">The sequence shown here is derived from an EMBL/GenBank/DDBJ whole genome shotgun (WGS) entry which is preliminary data.</text>
</comment>
<dbReference type="InterPro" id="IPR000536">
    <property type="entry name" value="Nucl_hrmn_rcpt_lig-bd"/>
</dbReference>
<feature type="domain" description="NR LBD" evidence="9">
    <location>
        <begin position="98"/>
        <end position="348"/>
    </location>
</feature>
<evidence type="ECO:0000259" key="8">
    <source>
        <dbReference type="PROSITE" id="PS51030"/>
    </source>
</evidence>
<name>A0AAN5CIN7_9BILA</name>
<keyword evidence="2" id="KW-0863">Zinc-finger</keyword>
<proteinExistence type="predicted"/>
<keyword evidence="3" id="KW-0862">Zinc</keyword>
<dbReference type="AlphaFoldDB" id="A0AAN5CIN7"/>
<dbReference type="Proteomes" id="UP001328107">
    <property type="component" value="Unassembled WGS sequence"/>
</dbReference>
<gene>
    <name evidence="10" type="ORF">PMAYCL1PPCAC_15321</name>
</gene>
<sequence>CRACKIFYRRSEKRKRPLVCRKNKGKCRKSPRCKKCRYEQIDRLVKGIIEGEREGKGEAGEATAETNLALETSLVRRESLIKPLRLLEQVRYFYGTMSISRRAAELSELHPGRHPMCSFNQQYPLKPATITSHNYSMRVLISALFDFASNLFEEFNDLSLQNKWYLIKNFHHPFWTLESAYRVRTQFPHLQHFHFMSLTTYLSDSSASSFMNLAPRTPTAKEDARDLLRCFLQYDTRMGQNAVRKADISEEEFLALLVLSFWNIENTTMDESLISLGVKYRGRVMAELQAYYRRKGTEEDCARRIGELTGILVVLQDLSFIMPMNLEMFRLLNVFDDNTTMYQLTKSGVPGMREEIVEEPT</sequence>
<dbReference type="GO" id="GO:0008270">
    <property type="term" value="F:zinc ion binding"/>
    <property type="evidence" value="ECO:0007669"/>
    <property type="project" value="UniProtKB-KW"/>
</dbReference>
<evidence type="ECO:0000256" key="7">
    <source>
        <dbReference type="ARBA" id="ARBA00023170"/>
    </source>
</evidence>
<evidence type="ECO:0000313" key="11">
    <source>
        <dbReference type="Proteomes" id="UP001328107"/>
    </source>
</evidence>
<keyword evidence="5" id="KW-0238">DNA-binding</keyword>
<dbReference type="Gene3D" id="1.10.565.10">
    <property type="entry name" value="Retinoid X Receptor"/>
    <property type="match status" value="1"/>
</dbReference>
<keyword evidence="11" id="KW-1185">Reference proteome</keyword>
<dbReference type="PROSITE" id="PS51843">
    <property type="entry name" value="NR_LBD"/>
    <property type="match status" value="1"/>
</dbReference>
<evidence type="ECO:0000256" key="2">
    <source>
        <dbReference type="ARBA" id="ARBA00022771"/>
    </source>
</evidence>
<evidence type="ECO:0000256" key="1">
    <source>
        <dbReference type="ARBA" id="ARBA00022723"/>
    </source>
</evidence>
<evidence type="ECO:0000256" key="4">
    <source>
        <dbReference type="ARBA" id="ARBA00023015"/>
    </source>
</evidence>
<keyword evidence="1" id="KW-0479">Metal-binding</keyword>